<dbReference type="PROSITE" id="PS51257">
    <property type="entry name" value="PROKAR_LIPOPROTEIN"/>
    <property type="match status" value="1"/>
</dbReference>
<sequence>MKIKEMLLLFLSMASLIACTNSANNVTNNEDRDAMQILEEKREYYEELDKKKAKEAKGYQVEMTAEEAETEKEKLANMTEDEKLMYKVDKAKEKIDNMLDIAKKARQEEIDVEETKNQVEEALKNITEEK</sequence>
<gene>
    <name evidence="3" type="ORF">FSCG_01203</name>
</gene>
<dbReference type="EMBL" id="ACDE02000019">
    <property type="protein sequence ID" value="EEO40490.2"/>
    <property type="molecule type" value="Genomic_DNA"/>
</dbReference>
<dbReference type="GeneID" id="79799804"/>
<name>A0A0M1VV51_FUSVC</name>
<reference evidence="3 4" key="1">
    <citation type="submission" date="2011-10" db="EMBL/GenBank/DDBJ databases">
        <title>The Genome Sequence of Fusobacterium sp. 4_1_13.</title>
        <authorList>
            <consortium name="The Broad Institute Genome Sequencing Platform"/>
            <person name="Earl A."/>
            <person name="Ward D."/>
            <person name="Feldgarden M."/>
            <person name="Gevers D."/>
            <person name="Strauss J."/>
            <person name="Ambrose C."/>
            <person name="Allen-Vercoe E."/>
            <person name="Young S.K."/>
            <person name="Zeng Q."/>
            <person name="Gargeya S."/>
            <person name="Fitzgerald M."/>
            <person name="Haas B."/>
            <person name="Abouelleil A."/>
            <person name="Alvarado L."/>
            <person name="Arachchi H.M."/>
            <person name="Berlin A."/>
            <person name="Brown A."/>
            <person name="Chapman S.B."/>
            <person name="Chen Z."/>
            <person name="Dunbar C."/>
            <person name="Freedman E."/>
            <person name="Gearin G."/>
            <person name="Goldberg J."/>
            <person name="Griggs A."/>
            <person name="Gujja S."/>
            <person name="Heiman D."/>
            <person name="Howarth C."/>
            <person name="Larson L."/>
            <person name="Lui A."/>
            <person name="MacDonald P.J."/>
            <person name="Montmayeur A."/>
            <person name="Murphy C."/>
            <person name="Neiman D."/>
            <person name="Pearson M."/>
            <person name="Priest M."/>
            <person name="Roberts A."/>
            <person name="Saif S."/>
            <person name="Shea T."/>
            <person name="Shenoy N."/>
            <person name="Sisk P."/>
            <person name="Stolte C."/>
            <person name="Sykes S."/>
            <person name="Wortman J."/>
            <person name="Nusbaum C."/>
            <person name="Birren B."/>
        </authorList>
    </citation>
    <scope>NUCLEOTIDE SEQUENCE [LARGE SCALE GENOMIC DNA]</scope>
    <source>
        <strain evidence="3 4">4_1_13</strain>
    </source>
</reference>
<accession>A0A0M1VV51</accession>
<dbReference type="Proteomes" id="UP000004925">
    <property type="component" value="Unassembled WGS sequence"/>
</dbReference>
<keyword evidence="1" id="KW-0175">Coiled coil</keyword>
<organism evidence="3 4">
    <name type="scientific">Fusobacterium vincentii 4_1_13</name>
    <dbReference type="NCBI Taxonomy" id="469606"/>
    <lineage>
        <taxon>Bacteria</taxon>
        <taxon>Fusobacteriati</taxon>
        <taxon>Fusobacteriota</taxon>
        <taxon>Fusobacteriia</taxon>
        <taxon>Fusobacteriales</taxon>
        <taxon>Fusobacteriaceae</taxon>
        <taxon>Fusobacterium</taxon>
    </lineage>
</organism>
<feature type="coiled-coil region" evidence="1">
    <location>
        <begin position="34"/>
        <end position="129"/>
    </location>
</feature>
<feature type="chain" id="PRO_5005624986" description="Lipoprotein" evidence="2">
    <location>
        <begin position="24"/>
        <end position="130"/>
    </location>
</feature>
<keyword evidence="2" id="KW-0732">Signal</keyword>
<feature type="signal peptide" evidence="2">
    <location>
        <begin position="1"/>
        <end position="23"/>
    </location>
</feature>
<comment type="caution">
    <text evidence="3">The sequence shown here is derived from an EMBL/GenBank/DDBJ whole genome shotgun (WGS) entry which is preliminary data.</text>
</comment>
<evidence type="ECO:0000313" key="3">
    <source>
        <dbReference type="EMBL" id="EEO40490.2"/>
    </source>
</evidence>
<evidence type="ECO:0008006" key="5">
    <source>
        <dbReference type="Google" id="ProtNLM"/>
    </source>
</evidence>
<dbReference type="AlphaFoldDB" id="A0A0M1VV51"/>
<proteinExistence type="predicted"/>
<dbReference type="RefSeq" id="WP_005911845.1">
    <property type="nucleotide sequence ID" value="NZ_KQ235737.1"/>
</dbReference>
<evidence type="ECO:0000313" key="4">
    <source>
        <dbReference type="Proteomes" id="UP000004925"/>
    </source>
</evidence>
<protein>
    <recommendedName>
        <fullName evidence="5">Lipoprotein</fullName>
    </recommendedName>
</protein>
<evidence type="ECO:0000256" key="2">
    <source>
        <dbReference type="SAM" id="SignalP"/>
    </source>
</evidence>
<evidence type="ECO:0000256" key="1">
    <source>
        <dbReference type="SAM" id="Coils"/>
    </source>
</evidence>